<reference evidence="1 2" key="1">
    <citation type="journal article" date="2020" name="Microb. Genom.">
        <title>Genetic diversity of clinical and environmental Mucorales isolates obtained from an investigation of mucormycosis cases among solid organ transplant recipients.</title>
        <authorList>
            <person name="Nguyen M.H."/>
            <person name="Kaul D."/>
            <person name="Muto C."/>
            <person name="Cheng S.J."/>
            <person name="Richter R.A."/>
            <person name="Bruno V.M."/>
            <person name="Liu G."/>
            <person name="Beyhan S."/>
            <person name="Sundermann A.J."/>
            <person name="Mounaud S."/>
            <person name="Pasculle A.W."/>
            <person name="Nierman W.C."/>
            <person name="Driscoll E."/>
            <person name="Cumbie R."/>
            <person name="Clancy C.J."/>
            <person name="Dupont C.L."/>
        </authorList>
    </citation>
    <scope>NUCLEOTIDE SEQUENCE [LARGE SCALE GENOMIC DNA]</scope>
    <source>
        <strain evidence="1 2">GL24</strain>
    </source>
</reference>
<gene>
    <name evidence="1" type="ORF">G6F50_017250</name>
</gene>
<organism evidence="1 2">
    <name type="scientific">Rhizopus delemar</name>
    <dbReference type="NCBI Taxonomy" id="936053"/>
    <lineage>
        <taxon>Eukaryota</taxon>
        <taxon>Fungi</taxon>
        <taxon>Fungi incertae sedis</taxon>
        <taxon>Mucoromycota</taxon>
        <taxon>Mucoromycotina</taxon>
        <taxon>Mucoromycetes</taxon>
        <taxon>Mucorales</taxon>
        <taxon>Mucorineae</taxon>
        <taxon>Rhizopodaceae</taxon>
        <taxon>Rhizopus</taxon>
    </lineage>
</organism>
<name>A0A9P6XR53_9FUNG</name>
<comment type="caution">
    <text evidence="1">The sequence shown here is derived from an EMBL/GenBank/DDBJ whole genome shotgun (WGS) entry which is preliminary data.</text>
</comment>
<evidence type="ECO:0000313" key="1">
    <source>
        <dbReference type="EMBL" id="KAG1530537.1"/>
    </source>
</evidence>
<evidence type="ECO:0000313" key="2">
    <source>
        <dbReference type="Proteomes" id="UP000740926"/>
    </source>
</evidence>
<protein>
    <submittedName>
        <fullName evidence="1">Uncharacterized protein</fullName>
    </submittedName>
</protein>
<accession>A0A9P6XR53</accession>
<sequence length="81" mass="8751">MRAMSVVDDASCKMDNLRLEENSRASCADLAGTSGTPSATIMAFATDSVPSSSSLGRMPFDKDQMEIDNEIDRLSKECKGR</sequence>
<keyword evidence="2" id="KW-1185">Reference proteome</keyword>
<dbReference type="EMBL" id="JAANIU010012299">
    <property type="protein sequence ID" value="KAG1530537.1"/>
    <property type="molecule type" value="Genomic_DNA"/>
</dbReference>
<proteinExistence type="predicted"/>
<dbReference type="AlphaFoldDB" id="A0A9P6XR53"/>
<dbReference type="Proteomes" id="UP000740926">
    <property type="component" value="Unassembled WGS sequence"/>
</dbReference>